<proteinExistence type="predicted"/>
<keyword evidence="3" id="KW-1185">Reference proteome</keyword>
<feature type="transmembrane region" description="Helical" evidence="1">
    <location>
        <begin position="92"/>
        <end position="111"/>
    </location>
</feature>
<dbReference type="Proteomes" id="UP001163266">
    <property type="component" value="Chromosome"/>
</dbReference>
<protein>
    <submittedName>
        <fullName evidence="2">Metal-dependent hydrolase</fullName>
    </submittedName>
</protein>
<name>A0ABY6MR99_9BURK</name>
<evidence type="ECO:0000313" key="2">
    <source>
        <dbReference type="EMBL" id="UZD54532.1"/>
    </source>
</evidence>
<dbReference type="PANTHER" id="PTHR40031:SF1">
    <property type="entry name" value="MEMBRANE-BOUND METAL-DEPENDENT HYDROLASE"/>
    <property type="match status" value="1"/>
</dbReference>
<feature type="transmembrane region" description="Helical" evidence="1">
    <location>
        <begin position="62"/>
        <end position="80"/>
    </location>
</feature>
<keyword evidence="1" id="KW-1133">Transmembrane helix</keyword>
<dbReference type="GO" id="GO:0016787">
    <property type="term" value="F:hydrolase activity"/>
    <property type="evidence" value="ECO:0007669"/>
    <property type="project" value="UniProtKB-KW"/>
</dbReference>
<sequence length="335" mass="37845">MDSVTQITLGSAVSLAVLGRRTAPWKAALWGALCGTLPDLDALIDHGDAVRNMTFHRAESHSLFYLTLLSPLVAAAAVTLHRETALWKRWWLAVWLVLVTHPLLDAMTVYGTQLLLPFTDRPFGVGSIFIIDPLYTVPLLAGVAAALRATPSGRRWNALGLALSTAYLGWSALAQQHVTELARASLARQGHQVERLLVTPTAFNTVLWRVVVVTPEGYLEGFRSLRDRSPDLRFDAFARGVEWRDRLRGHWPVERMEWFARGFIKLHEREGRVLLSDLRMGQEPYYTFTFTVAQRQGAGLARIERPPLMGQRPDVERALPWLWRRMWGEEVAPPR</sequence>
<feature type="transmembrane region" description="Helical" evidence="1">
    <location>
        <begin position="123"/>
        <end position="147"/>
    </location>
</feature>
<keyword evidence="2" id="KW-0378">Hydrolase</keyword>
<dbReference type="InterPro" id="IPR053170">
    <property type="entry name" value="Transcription_regulator"/>
</dbReference>
<keyword evidence="1" id="KW-0812">Transmembrane</keyword>
<dbReference type="InterPro" id="IPR007404">
    <property type="entry name" value="YdjM-like"/>
</dbReference>
<dbReference type="Pfam" id="PF04307">
    <property type="entry name" value="YdjM"/>
    <property type="match status" value="1"/>
</dbReference>
<gene>
    <name evidence="2" type="ORF">OMP39_12815</name>
</gene>
<dbReference type="PANTHER" id="PTHR40031">
    <property type="entry name" value="HYPOTHETICAL MEMBRANE SPANNING PROTEIN"/>
    <property type="match status" value="1"/>
</dbReference>
<evidence type="ECO:0000256" key="1">
    <source>
        <dbReference type="SAM" id="Phobius"/>
    </source>
</evidence>
<dbReference type="RefSeq" id="WP_264892101.1">
    <property type="nucleotide sequence ID" value="NZ_CP110257.1"/>
</dbReference>
<evidence type="ECO:0000313" key="3">
    <source>
        <dbReference type="Proteomes" id="UP001163266"/>
    </source>
</evidence>
<reference evidence="2" key="1">
    <citation type="submission" date="2022-10" db="EMBL/GenBank/DDBJ databases">
        <title>Complete genome sequence of Schlegelella aquatica LMG 23380.</title>
        <authorList>
            <person name="Musilova J."/>
            <person name="Kourilova X."/>
            <person name="Bezdicek M."/>
            <person name="Hermankova K."/>
            <person name="Obruca S."/>
            <person name="Sedlar K."/>
        </authorList>
    </citation>
    <scope>NUCLEOTIDE SEQUENCE</scope>
    <source>
        <strain evidence="2">LMG 23380</strain>
    </source>
</reference>
<organism evidence="2 3">
    <name type="scientific">Caldimonas aquatica</name>
    <dbReference type="NCBI Taxonomy" id="376175"/>
    <lineage>
        <taxon>Bacteria</taxon>
        <taxon>Pseudomonadati</taxon>
        <taxon>Pseudomonadota</taxon>
        <taxon>Betaproteobacteria</taxon>
        <taxon>Burkholderiales</taxon>
        <taxon>Sphaerotilaceae</taxon>
        <taxon>Caldimonas</taxon>
    </lineage>
</organism>
<keyword evidence="1" id="KW-0472">Membrane</keyword>
<dbReference type="EMBL" id="CP110257">
    <property type="protein sequence ID" value="UZD54532.1"/>
    <property type="molecule type" value="Genomic_DNA"/>
</dbReference>
<accession>A0ABY6MR99</accession>